<dbReference type="InParanoid" id="C4Y2P9"/>
<dbReference type="KEGG" id="clu:CLUG_02812"/>
<dbReference type="Proteomes" id="UP000007703">
    <property type="component" value="Unassembled WGS sequence"/>
</dbReference>
<dbReference type="HOGENOM" id="CLU_1402288_0_0_1"/>
<evidence type="ECO:0000313" key="2">
    <source>
        <dbReference type="Proteomes" id="UP000007703"/>
    </source>
</evidence>
<proteinExistence type="predicted"/>
<dbReference type="AlphaFoldDB" id="C4Y2P9"/>
<organism evidence="1 2">
    <name type="scientific">Clavispora lusitaniae (strain ATCC 42720)</name>
    <name type="common">Yeast</name>
    <name type="synonym">Candida lusitaniae</name>
    <dbReference type="NCBI Taxonomy" id="306902"/>
    <lineage>
        <taxon>Eukaryota</taxon>
        <taxon>Fungi</taxon>
        <taxon>Dikarya</taxon>
        <taxon>Ascomycota</taxon>
        <taxon>Saccharomycotina</taxon>
        <taxon>Pichiomycetes</taxon>
        <taxon>Metschnikowiaceae</taxon>
        <taxon>Clavispora</taxon>
    </lineage>
</organism>
<dbReference type="VEuPathDB" id="FungiDB:CLUG_02812"/>
<gene>
    <name evidence="1" type="ORF">CLUG_02812</name>
</gene>
<reference evidence="1 2" key="1">
    <citation type="journal article" date="2009" name="Nature">
        <title>Evolution of pathogenicity and sexual reproduction in eight Candida genomes.</title>
        <authorList>
            <person name="Butler G."/>
            <person name="Rasmussen M.D."/>
            <person name="Lin M.F."/>
            <person name="Santos M.A."/>
            <person name="Sakthikumar S."/>
            <person name="Munro C.A."/>
            <person name="Rheinbay E."/>
            <person name="Grabherr M."/>
            <person name="Forche A."/>
            <person name="Reedy J.L."/>
            <person name="Agrafioti I."/>
            <person name="Arnaud M.B."/>
            <person name="Bates S."/>
            <person name="Brown A.J."/>
            <person name="Brunke S."/>
            <person name="Costanzo M.C."/>
            <person name="Fitzpatrick D.A."/>
            <person name="de Groot P.W."/>
            <person name="Harris D."/>
            <person name="Hoyer L.L."/>
            <person name="Hube B."/>
            <person name="Klis F.M."/>
            <person name="Kodira C."/>
            <person name="Lennard N."/>
            <person name="Logue M.E."/>
            <person name="Martin R."/>
            <person name="Neiman A.M."/>
            <person name="Nikolaou E."/>
            <person name="Quail M.A."/>
            <person name="Quinn J."/>
            <person name="Santos M.C."/>
            <person name="Schmitzberger F.F."/>
            <person name="Sherlock G."/>
            <person name="Shah P."/>
            <person name="Silverstein K.A."/>
            <person name="Skrzypek M.S."/>
            <person name="Soll D."/>
            <person name="Staggs R."/>
            <person name="Stansfield I."/>
            <person name="Stumpf M.P."/>
            <person name="Sudbery P.E."/>
            <person name="Srikantha T."/>
            <person name="Zeng Q."/>
            <person name="Berman J."/>
            <person name="Berriman M."/>
            <person name="Heitman J."/>
            <person name="Gow N.A."/>
            <person name="Lorenz M.C."/>
            <person name="Birren B.W."/>
            <person name="Kellis M."/>
            <person name="Cuomo C.A."/>
        </authorList>
    </citation>
    <scope>NUCLEOTIDE SEQUENCE [LARGE SCALE GENOMIC DNA]</scope>
    <source>
        <strain evidence="1 2">ATCC 42720</strain>
    </source>
</reference>
<dbReference type="EMBL" id="CH408078">
    <property type="protein sequence ID" value="EEQ38686.1"/>
    <property type="molecule type" value="Genomic_DNA"/>
</dbReference>
<protein>
    <submittedName>
        <fullName evidence="1">Uncharacterized protein</fullName>
    </submittedName>
</protein>
<sequence>MHAVVGLDVCAPARNRHAPPLCRDGAVPGLHVPDGGELDCQLPGVQAACQPAHQHVRDGPQLRARLGAGVEGPVVPARFPRERQVLDPPLAPLLPFVPQDRLVLQAVAWPAHRRQHALSLAVLDPRLGQRSVPGLPRRQDMPQPHRQPVEEDALCVFQRARQVLGPRVPVVEVHVVCGPVQRHLSQSWLCSVGV</sequence>
<accession>C4Y2P9</accession>
<name>C4Y2P9_CLAL4</name>
<evidence type="ECO:0000313" key="1">
    <source>
        <dbReference type="EMBL" id="EEQ38686.1"/>
    </source>
</evidence>